<evidence type="ECO:0000256" key="3">
    <source>
        <dbReference type="PROSITE-ProRule" id="PRU00339"/>
    </source>
</evidence>
<organism evidence="6 7">
    <name type="scientific">Nannocystis bainbridge</name>
    <dbReference type="NCBI Taxonomy" id="2995303"/>
    <lineage>
        <taxon>Bacteria</taxon>
        <taxon>Pseudomonadati</taxon>
        <taxon>Myxococcota</taxon>
        <taxon>Polyangia</taxon>
        <taxon>Nannocystales</taxon>
        <taxon>Nannocystaceae</taxon>
        <taxon>Nannocystis</taxon>
    </lineage>
</organism>
<dbReference type="RefSeq" id="WP_272089873.1">
    <property type="nucleotide sequence ID" value="NZ_JAQNDL010000003.1"/>
</dbReference>
<dbReference type="SMART" id="SM00028">
    <property type="entry name" value="TPR"/>
    <property type="match status" value="6"/>
</dbReference>
<proteinExistence type="predicted"/>
<feature type="repeat" description="TPR" evidence="3">
    <location>
        <begin position="432"/>
        <end position="465"/>
    </location>
</feature>
<evidence type="ECO:0000256" key="5">
    <source>
        <dbReference type="SAM" id="SignalP"/>
    </source>
</evidence>
<dbReference type="PANTHER" id="PTHR44858:SF1">
    <property type="entry name" value="UDP-N-ACETYLGLUCOSAMINE--PEPTIDE N-ACETYLGLUCOSAMINYLTRANSFERASE SPINDLY-RELATED"/>
    <property type="match status" value="1"/>
</dbReference>
<name>A0ABT5E686_9BACT</name>
<accession>A0ABT5E686</accession>
<feature type="compositionally biased region" description="Pro residues" evidence="4">
    <location>
        <begin position="200"/>
        <end position="213"/>
    </location>
</feature>
<sequence>MKRLSFRPWLFGPALWALSLATASPAAALPRSELPPPSGWQGILGEPGSGSAREPTGAVDRRALSVPPARLPKTAEDDKALSDLEAIFARYRRAAAVAADTLAVVTVVEAERGRGKLQKQLDGQIAAHKAKALQLREAAIARYDGFLKQNPSDPSWTPEILFRLAELHFESDNERYARAESDYEKALLAFEDRKDKKPPPRPSGPGADVPPDPPKVDYARSVALLHDLNARFPSYVHADAALYLMAVLRFEEERFDESRQTMLALVCADRYAVPGPDGSGVVPAKNFRAGDYNGCNPRKPGSKYIAETWLRIGELHYDLDEMRPALEAYTEAARDTGGPYFDEATIRIAWTLYLQRDFPGAAARLDEYVRLAESMKAAGDDSAMALRDDAIRYIAKCYIEDDWDLDGNPDPAIGFARLERDYKARGGEKHVAEIYAALGDLYAFQTDFKLAIKIWDAALARWPTAAAAPLLQKKILDAQVALGDKNGARNARDALANNFLRGTPWFYANEADTEAIDAAMKLVEEALVASAVERHAYAQSLRAAGDPRAEEEYKKAAAAYAAYLLRYPDTPSSYQYRYDYAESLYYSGQFLEAAREYIIVRDSNTAASRQIDAAEGVVFSLEDFVDAEQKAGKLTLPDLPKQDVAKPPFDPKPIPEALVALQAAYDKLVAIKPDAKAAGSLAFKSGAISQRYMHWDEAETRFTRVIDDYCGENVAINAGFSIIDGKVIRGDLKAAQEWTEKLLQKGCGDAEQSEKFAGDLKTLGNAVRFKEANQLFEAGEFEAAADRYTALVDQAPKDPNADRALNNAAVAYEKIGRFGSASKTYERIYKQYPDSEFADDALLRSGLNHVRFFEFDDAVASYLVLAQDERYKDSEHRLLALKNAADLLDNLQQYKKSSDLFVRYAAKTTDPKEAADASFRAASVLGKTDDHKAAETAFAAFLAKFGADPTQAAKSVEAHLRIGEARSARGDRKGAETAYRECVALYTARGLQAASDAADFPSEAQFLLSEFSLSDLLDFKLTGTGKKFADSAKVLFDKVVAASKSYDSVFPYRRIEWVLAAMFRRGYAFEVTAIKIREAPVPRELKEYSEPWFAYKDIVETEAGKFEAKAIQLYEETIKRGKEYGVASEWTKKALERMNIYKPDQYPLLHDAAVDLQVEDRRR</sequence>
<evidence type="ECO:0000256" key="4">
    <source>
        <dbReference type="SAM" id="MobiDB-lite"/>
    </source>
</evidence>
<dbReference type="InterPro" id="IPR011990">
    <property type="entry name" value="TPR-like_helical_dom_sf"/>
</dbReference>
<dbReference type="Proteomes" id="UP001221686">
    <property type="component" value="Unassembled WGS sequence"/>
</dbReference>
<evidence type="ECO:0000256" key="2">
    <source>
        <dbReference type="ARBA" id="ARBA00022803"/>
    </source>
</evidence>
<dbReference type="EMBL" id="JAQNDL010000003">
    <property type="protein sequence ID" value="MDC0721369.1"/>
    <property type="molecule type" value="Genomic_DNA"/>
</dbReference>
<keyword evidence="1" id="KW-0677">Repeat</keyword>
<evidence type="ECO:0000313" key="7">
    <source>
        <dbReference type="Proteomes" id="UP001221686"/>
    </source>
</evidence>
<dbReference type="PANTHER" id="PTHR44858">
    <property type="entry name" value="TETRATRICOPEPTIDE REPEAT PROTEIN 6"/>
    <property type="match status" value="1"/>
</dbReference>
<dbReference type="Pfam" id="PF13432">
    <property type="entry name" value="TPR_16"/>
    <property type="match status" value="1"/>
</dbReference>
<feature type="chain" id="PRO_5046193079" evidence="5">
    <location>
        <begin position="29"/>
        <end position="1163"/>
    </location>
</feature>
<reference evidence="6 7" key="1">
    <citation type="submission" date="2022-11" db="EMBL/GenBank/DDBJ databases">
        <title>Minimal conservation of predation-associated metabolite biosynthetic gene clusters underscores biosynthetic potential of Myxococcota including descriptions for ten novel species: Archangium lansinium sp. nov., Myxococcus landrumus sp. nov., Nannocystis bai.</title>
        <authorList>
            <person name="Ahearne A."/>
            <person name="Stevens C."/>
            <person name="Dowd S."/>
        </authorList>
    </citation>
    <scope>NUCLEOTIDE SEQUENCE [LARGE SCALE GENOMIC DNA]</scope>
    <source>
        <strain evidence="6 7">BB15-2</strain>
    </source>
</reference>
<dbReference type="SUPFAM" id="SSF48452">
    <property type="entry name" value="TPR-like"/>
    <property type="match status" value="2"/>
</dbReference>
<dbReference type="InterPro" id="IPR019734">
    <property type="entry name" value="TPR_rpt"/>
</dbReference>
<protein>
    <submittedName>
        <fullName evidence="6">Tetratricopeptide repeat protein</fullName>
    </submittedName>
</protein>
<keyword evidence="7" id="KW-1185">Reference proteome</keyword>
<comment type="caution">
    <text evidence="6">The sequence shown here is derived from an EMBL/GenBank/DDBJ whole genome shotgun (WGS) entry which is preliminary data.</text>
</comment>
<gene>
    <name evidence="6" type="ORF">POL25_30960</name>
</gene>
<feature type="signal peptide" evidence="5">
    <location>
        <begin position="1"/>
        <end position="28"/>
    </location>
</feature>
<dbReference type="PROSITE" id="PS50005">
    <property type="entry name" value="TPR"/>
    <property type="match status" value="1"/>
</dbReference>
<evidence type="ECO:0000256" key="1">
    <source>
        <dbReference type="ARBA" id="ARBA00022737"/>
    </source>
</evidence>
<feature type="region of interest" description="Disordered" evidence="4">
    <location>
        <begin position="28"/>
        <end position="60"/>
    </location>
</feature>
<keyword evidence="5" id="KW-0732">Signal</keyword>
<evidence type="ECO:0000313" key="6">
    <source>
        <dbReference type="EMBL" id="MDC0721369.1"/>
    </source>
</evidence>
<keyword evidence="2 3" id="KW-0802">TPR repeat</keyword>
<dbReference type="InterPro" id="IPR050498">
    <property type="entry name" value="Ycf3"/>
</dbReference>
<dbReference type="Gene3D" id="1.25.40.10">
    <property type="entry name" value="Tetratricopeptide repeat domain"/>
    <property type="match status" value="4"/>
</dbReference>
<feature type="region of interest" description="Disordered" evidence="4">
    <location>
        <begin position="190"/>
        <end position="214"/>
    </location>
</feature>